<feature type="region of interest" description="Disordered" evidence="1">
    <location>
        <begin position="1"/>
        <end position="54"/>
    </location>
</feature>
<feature type="compositionally biased region" description="Polar residues" evidence="1">
    <location>
        <begin position="82"/>
        <end position="96"/>
    </location>
</feature>
<evidence type="ECO:0000256" key="1">
    <source>
        <dbReference type="SAM" id="MobiDB-lite"/>
    </source>
</evidence>
<dbReference type="PANTHER" id="PTHR35123">
    <property type="entry name" value="OS07G0633900 PROTEIN-RELATED"/>
    <property type="match status" value="1"/>
</dbReference>
<accession>A0A922JXN4</accession>
<gene>
    <name evidence="2" type="ORF">I3842_02G000900</name>
</gene>
<sequence length="169" mass="18359">MSVPDNEIFNAIGTGGGVQSRDAEDDDDDDDDDDSGKKQRGDRHGVGRGDGGCTRYFTKAKLVVLRPFTKAKKQLLRKMNKRTSSSSRSAAENAGTSGKRFGCVGRGKGCYFCSTQPQTLESPTGSCASDPNSPNFTYDMLKAFIEKNDFYSKECNPHLDFDLTAGGME</sequence>
<protein>
    <submittedName>
        <fullName evidence="2">Uncharacterized protein</fullName>
    </submittedName>
</protein>
<dbReference type="OrthoDB" id="693585at2759"/>
<proteinExistence type="predicted"/>
<dbReference type="PANTHER" id="PTHR35123:SF2">
    <property type="entry name" value="UBIQUITIN CARBOXYL-TERMINAL HYDROLASE-LIKE PROTEIN"/>
    <property type="match status" value="1"/>
</dbReference>
<reference evidence="2" key="1">
    <citation type="submission" date="2021-01" db="EMBL/GenBank/DDBJ databases">
        <authorList>
            <person name="Lovell J.T."/>
            <person name="Bentley N."/>
            <person name="Bhattarai G."/>
            <person name="Jenkins J.W."/>
            <person name="Sreedasyam A."/>
            <person name="Alarcon Y."/>
            <person name="Bock C."/>
            <person name="Boston L."/>
            <person name="Carlson J."/>
            <person name="Cervantes K."/>
            <person name="Clermont K."/>
            <person name="Krom N."/>
            <person name="Kubenka K."/>
            <person name="Mamidi S."/>
            <person name="Mattison C."/>
            <person name="Monteros M."/>
            <person name="Pisani C."/>
            <person name="Plott C."/>
            <person name="Rajasekar S."/>
            <person name="Rhein H.S."/>
            <person name="Rohla C."/>
            <person name="Song M."/>
            <person name="Hilaire R.S."/>
            <person name="Shu S."/>
            <person name="Wells L."/>
            <person name="Wang X."/>
            <person name="Webber J."/>
            <person name="Heerema R.J."/>
            <person name="Klein P."/>
            <person name="Conner P."/>
            <person name="Grauke L."/>
            <person name="Grimwood J."/>
            <person name="Schmutz J."/>
            <person name="Randall J.J."/>
        </authorList>
    </citation>
    <scope>NUCLEOTIDE SEQUENCE</scope>
    <source>
        <tissue evidence="2">Leaf</tissue>
    </source>
</reference>
<feature type="compositionally biased region" description="Acidic residues" evidence="1">
    <location>
        <begin position="23"/>
        <end position="34"/>
    </location>
</feature>
<evidence type="ECO:0000313" key="3">
    <source>
        <dbReference type="Proteomes" id="UP000811246"/>
    </source>
</evidence>
<dbReference type="EMBL" id="CM031826">
    <property type="protein sequence ID" value="KAG6724823.1"/>
    <property type="molecule type" value="Genomic_DNA"/>
</dbReference>
<evidence type="ECO:0000313" key="2">
    <source>
        <dbReference type="EMBL" id="KAG6724823.1"/>
    </source>
</evidence>
<organism evidence="2 3">
    <name type="scientific">Carya illinoinensis</name>
    <name type="common">Pecan</name>
    <dbReference type="NCBI Taxonomy" id="32201"/>
    <lineage>
        <taxon>Eukaryota</taxon>
        <taxon>Viridiplantae</taxon>
        <taxon>Streptophyta</taxon>
        <taxon>Embryophyta</taxon>
        <taxon>Tracheophyta</taxon>
        <taxon>Spermatophyta</taxon>
        <taxon>Magnoliopsida</taxon>
        <taxon>eudicotyledons</taxon>
        <taxon>Gunneridae</taxon>
        <taxon>Pentapetalae</taxon>
        <taxon>rosids</taxon>
        <taxon>fabids</taxon>
        <taxon>Fagales</taxon>
        <taxon>Juglandaceae</taxon>
        <taxon>Carya</taxon>
    </lineage>
</organism>
<comment type="caution">
    <text evidence="2">The sequence shown here is derived from an EMBL/GenBank/DDBJ whole genome shotgun (WGS) entry which is preliminary data.</text>
</comment>
<feature type="region of interest" description="Disordered" evidence="1">
    <location>
        <begin position="74"/>
        <end position="98"/>
    </location>
</feature>
<dbReference type="AlphaFoldDB" id="A0A922JXN4"/>
<dbReference type="Proteomes" id="UP000811246">
    <property type="component" value="Chromosome 2"/>
</dbReference>
<name>A0A922JXN4_CARIL</name>
<feature type="compositionally biased region" description="Basic and acidic residues" evidence="1">
    <location>
        <begin position="35"/>
        <end position="47"/>
    </location>
</feature>